<comment type="similarity">
    <text evidence="2">Belongs to the Nudix hydrolase family.</text>
</comment>
<dbReference type="RefSeq" id="WP_002507270.1">
    <property type="nucleotide sequence ID" value="NZ_CP013114.1"/>
</dbReference>
<evidence type="ECO:0000256" key="2">
    <source>
        <dbReference type="RuleBase" id="RU003476"/>
    </source>
</evidence>
<dbReference type="Proteomes" id="UP000095464">
    <property type="component" value="Unassembled WGS sequence"/>
</dbReference>
<dbReference type="Gene3D" id="3.90.79.10">
    <property type="entry name" value="Nucleoside Triphosphate Pyrophosphohydrolase"/>
    <property type="match status" value="1"/>
</dbReference>
<dbReference type="NCBIfam" id="TIGR02705">
    <property type="entry name" value="nudix_YtkD"/>
    <property type="match status" value="1"/>
</dbReference>
<dbReference type="PROSITE" id="PS51462">
    <property type="entry name" value="NUDIX"/>
    <property type="match status" value="1"/>
</dbReference>
<proteinExistence type="inferred from homology"/>
<organism evidence="4 7">
    <name type="scientific">Staphylococcus equorum</name>
    <dbReference type="NCBI Taxonomy" id="246432"/>
    <lineage>
        <taxon>Bacteria</taxon>
        <taxon>Bacillati</taxon>
        <taxon>Bacillota</taxon>
        <taxon>Bacilli</taxon>
        <taxon>Bacillales</taxon>
        <taxon>Staphylococcaceae</taxon>
        <taxon>Staphylococcus</taxon>
    </lineage>
</organism>
<dbReference type="AlphaFoldDB" id="A0A1E5TF39"/>
<sequence>MNVKFKDSENDDVFLSYKNDENHADGNHVLIIPIYQGQLLFTNHKIRGIEFPGGKKELGESSEVAAARELFEETGATIKKCNYIAQYRVVRQNGLSFTKDVFMVVVKDVEQQQDYLETNGPLFYNNVYDIPEERKSYLLKDAAILQCLERVMELGFYS</sequence>
<reference evidence="6" key="1">
    <citation type="submission" date="2015-11" db="EMBL/GenBank/DDBJ databases">
        <title>Genomic diversity of Staphylococcus saprophyticus strains from urinary tract infections, animal surfaces, and fermented foods.</title>
        <authorList>
            <person name="Wolfe B.E."/>
        </authorList>
    </citation>
    <scope>NUCLEOTIDE SEQUENCE [LARGE SCALE GENOMIC DNA]</scope>
    <source>
        <strain evidence="6">738_7</strain>
    </source>
</reference>
<protein>
    <submittedName>
        <fullName evidence="4 5">Nucleoside triphosphatase</fullName>
    </submittedName>
</protein>
<dbReference type="Proteomes" id="UP001152422">
    <property type="component" value="Unassembled WGS sequence"/>
</dbReference>
<dbReference type="InterPro" id="IPR015797">
    <property type="entry name" value="NUDIX_hydrolase-like_dom_sf"/>
</dbReference>
<gene>
    <name evidence="4" type="primary">ytkD</name>
    <name evidence="5" type="ORF">ASS94_14745</name>
    <name evidence="4" type="ORF">M4L89_03405</name>
</gene>
<comment type="caution">
    <text evidence="4">The sequence shown here is derived from an EMBL/GenBank/DDBJ whole genome shotgun (WGS) entry which is preliminary data.</text>
</comment>
<reference evidence="5" key="2">
    <citation type="submission" date="2015-11" db="EMBL/GenBank/DDBJ databases">
        <authorList>
            <person name="Wolfe B.E."/>
        </authorList>
    </citation>
    <scope>NUCLEOTIDE SEQUENCE</scope>
    <source>
        <strain evidence="5">738_7</strain>
    </source>
</reference>
<evidence type="ECO:0000313" key="5">
    <source>
        <dbReference type="EMBL" id="OEK50862.1"/>
    </source>
</evidence>
<keyword evidence="1 2" id="KW-0378">Hydrolase</keyword>
<dbReference type="PROSITE" id="PS00893">
    <property type="entry name" value="NUDIX_BOX"/>
    <property type="match status" value="1"/>
</dbReference>
<dbReference type="InterPro" id="IPR014078">
    <property type="entry name" value="Nudix_YtkD"/>
</dbReference>
<evidence type="ECO:0000313" key="7">
    <source>
        <dbReference type="Proteomes" id="UP001152422"/>
    </source>
</evidence>
<dbReference type="InterPro" id="IPR000086">
    <property type="entry name" value="NUDIX_hydrolase_dom"/>
</dbReference>
<dbReference type="InterPro" id="IPR020476">
    <property type="entry name" value="Nudix_hydrolase"/>
</dbReference>
<dbReference type="KEGG" id="seqo:SE1039_16090"/>
<evidence type="ECO:0000313" key="6">
    <source>
        <dbReference type="Proteomes" id="UP000095464"/>
    </source>
</evidence>
<dbReference type="EMBL" id="LNPX01000076">
    <property type="protein sequence ID" value="OEK50862.1"/>
    <property type="molecule type" value="Genomic_DNA"/>
</dbReference>
<dbReference type="SUPFAM" id="SSF55811">
    <property type="entry name" value="Nudix"/>
    <property type="match status" value="1"/>
</dbReference>
<dbReference type="GO" id="GO:0016787">
    <property type="term" value="F:hydrolase activity"/>
    <property type="evidence" value="ECO:0007669"/>
    <property type="project" value="UniProtKB-KW"/>
</dbReference>
<evidence type="ECO:0000313" key="4">
    <source>
        <dbReference type="EMBL" id="MDG0845296.1"/>
    </source>
</evidence>
<evidence type="ECO:0000259" key="3">
    <source>
        <dbReference type="PROSITE" id="PS51462"/>
    </source>
</evidence>
<evidence type="ECO:0000256" key="1">
    <source>
        <dbReference type="ARBA" id="ARBA00022801"/>
    </source>
</evidence>
<dbReference type="InterPro" id="IPR020084">
    <property type="entry name" value="NUDIX_hydrolase_CS"/>
</dbReference>
<dbReference type="PRINTS" id="PR00502">
    <property type="entry name" value="NUDIXFAMILY"/>
</dbReference>
<feature type="domain" description="Nudix hydrolase" evidence="3">
    <location>
        <begin position="21"/>
        <end position="153"/>
    </location>
</feature>
<name>A0A1E5TF39_9STAP</name>
<dbReference type="EMBL" id="JAMBQA010000001">
    <property type="protein sequence ID" value="MDG0845296.1"/>
    <property type="molecule type" value="Genomic_DNA"/>
</dbReference>
<dbReference type="CDD" id="cd04665">
    <property type="entry name" value="NUDIX_RppH"/>
    <property type="match status" value="1"/>
</dbReference>
<dbReference type="Pfam" id="PF00293">
    <property type="entry name" value="NUDIX"/>
    <property type="match status" value="1"/>
</dbReference>
<dbReference type="GeneID" id="69845585"/>
<reference evidence="4" key="3">
    <citation type="submission" date="2022-05" db="EMBL/GenBank/DDBJ databases">
        <title>Comparative genomics of Staphylococcus equorum isolates.</title>
        <authorList>
            <person name="Luelf R.H."/>
        </authorList>
    </citation>
    <scope>NUCLEOTIDE SEQUENCE</scope>
    <source>
        <strain evidence="4">TMW 2.2497</strain>
    </source>
</reference>
<keyword evidence="7" id="KW-1185">Reference proteome</keyword>
<accession>A0A1E5TF39</accession>